<dbReference type="SUPFAM" id="SSF46785">
    <property type="entry name" value="Winged helix' DNA-binding domain"/>
    <property type="match status" value="1"/>
</dbReference>
<keyword evidence="3" id="KW-1185">Reference proteome</keyword>
<protein>
    <submittedName>
        <fullName evidence="2">DNA-binding MarR family transcriptional regulator</fullName>
    </submittedName>
</protein>
<proteinExistence type="predicted"/>
<dbReference type="Gene3D" id="1.10.10.10">
    <property type="entry name" value="Winged helix-like DNA-binding domain superfamily/Winged helix DNA-binding domain"/>
    <property type="match status" value="1"/>
</dbReference>
<dbReference type="Proteomes" id="UP000823736">
    <property type="component" value="Unassembled WGS sequence"/>
</dbReference>
<dbReference type="RefSeq" id="WP_345777178.1">
    <property type="nucleotide sequence ID" value="NZ_JAGGLC010000002.1"/>
</dbReference>
<evidence type="ECO:0000313" key="3">
    <source>
        <dbReference type="Proteomes" id="UP000823736"/>
    </source>
</evidence>
<reference evidence="2" key="1">
    <citation type="submission" date="2021-03" db="EMBL/GenBank/DDBJ databases">
        <title>Genomic Encyclopedia of Type Strains, Phase IV (KMG-IV): sequencing the most valuable type-strain genomes for metagenomic binning, comparative biology and taxonomic classification.</title>
        <authorList>
            <person name="Goeker M."/>
        </authorList>
    </citation>
    <scope>NUCLEOTIDE SEQUENCE</scope>
    <source>
        <strain evidence="2">DSM 26232</strain>
    </source>
</reference>
<comment type="caution">
    <text evidence="2">The sequence shown here is derived from an EMBL/GenBank/DDBJ whole genome shotgun (WGS) entry which is preliminary data.</text>
</comment>
<sequence>MSEAASEAEMADLPPSAKLVHLVLQENDRMTQSQVTEETQLAGRTVRDALGRLESAGLVTEEICLKDARKRVYTAKGTEPSESEPADSEPADSEPTEADATECTATCD</sequence>
<dbReference type="AlphaFoldDB" id="A0A8T4GU09"/>
<dbReference type="Pfam" id="PF13412">
    <property type="entry name" value="HTH_24"/>
    <property type="match status" value="1"/>
</dbReference>
<dbReference type="InterPro" id="IPR036390">
    <property type="entry name" value="WH_DNA-bd_sf"/>
</dbReference>
<organism evidence="2 3">
    <name type="scientific">Halolamina salifodinae</name>
    <dbReference type="NCBI Taxonomy" id="1202767"/>
    <lineage>
        <taxon>Archaea</taxon>
        <taxon>Methanobacteriati</taxon>
        <taxon>Methanobacteriota</taxon>
        <taxon>Stenosarchaea group</taxon>
        <taxon>Halobacteria</taxon>
        <taxon>Halobacteriales</taxon>
        <taxon>Haloferacaceae</taxon>
    </lineage>
</organism>
<dbReference type="GO" id="GO:0003677">
    <property type="term" value="F:DNA binding"/>
    <property type="evidence" value="ECO:0007669"/>
    <property type="project" value="UniProtKB-KW"/>
</dbReference>
<gene>
    <name evidence="2" type="ORF">J2753_001021</name>
</gene>
<feature type="compositionally biased region" description="Acidic residues" evidence="1">
    <location>
        <begin position="81"/>
        <end position="100"/>
    </location>
</feature>
<dbReference type="InterPro" id="IPR036388">
    <property type="entry name" value="WH-like_DNA-bd_sf"/>
</dbReference>
<dbReference type="EMBL" id="JAGGLC010000002">
    <property type="protein sequence ID" value="MBP1986527.1"/>
    <property type="molecule type" value="Genomic_DNA"/>
</dbReference>
<keyword evidence="2" id="KW-0238">DNA-binding</keyword>
<evidence type="ECO:0000256" key="1">
    <source>
        <dbReference type="SAM" id="MobiDB-lite"/>
    </source>
</evidence>
<accession>A0A8T4GU09</accession>
<feature type="region of interest" description="Disordered" evidence="1">
    <location>
        <begin position="74"/>
        <end position="108"/>
    </location>
</feature>
<name>A0A8T4GU09_9EURY</name>
<evidence type="ECO:0000313" key="2">
    <source>
        <dbReference type="EMBL" id="MBP1986527.1"/>
    </source>
</evidence>